<dbReference type="Pfam" id="PF00722">
    <property type="entry name" value="Glyco_hydro_16"/>
    <property type="match status" value="1"/>
</dbReference>
<protein>
    <submittedName>
        <fullName evidence="4">Uncharacterized protein</fullName>
    </submittedName>
</protein>
<evidence type="ECO:0000259" key="2">
    <source>
        <dbReference type="PROSITE" id="PS50022"/>
    </source>
</evidence>
<dbReference type="Gene3D" id="2.60.120.260">
    <property type="entry name" value="Galactose-binding domain-like"/>
    <property type="match status" value="1"/>
</dbReference>
<comment type="caution">
    <text evidence="4">The sequence shown here is derived from an EMBL/GenBank/DDBJ whole genome shotgun (WGS) entry which is preliminary data.</text>
</comment>
<dbReference type="PROSITE" id="PS50022">
    <property type="entry name" value="FA58C_3"/>
    <property type="match status" value="1"/>
</dbReference>
<dbReference type="Gene3D" id="2.60.120.200">
    <property type="match status" value="1"/>
</dbReference>
<dbReference type="InterPro" id="IPR008979">
    <property type="entry name" value="Galactose-bd-like_sf"/>
</dbReference>
<dbReference type="Proteomes" id="UP000612362">
    <property type="component" value="Unassembled WGS sequence"/>
</dbReference>
<evidence type="ECO:0000313" key="5">
    <source>
        <dbReference type="Proteomes" id="UP000612362"/>
    </source>
</evidence>
<feature type="domain" description="F5/8 type C" evidence="2">
    <location>
        <begin position="41"/>
        <end position="173"/>
    </location>
</feature>
<dbReference type="InterPro" id="IPR000421">
    <property type="entry name" value="FA58C"/>
</dbReference>
<keyword evidence="5" id="KW-1185">Reference proteome</keyword>
<dbReference type="InterPro" id="IPR013320">
    <property type="entry name" value="ConA-like_dom_sf"/>
</dbReference>
<dbReference type="PROSITE" id="PS51257">
    <property type="entry name" value="PROKAR_LIPOPROTEIN"/>
    <property type="match status" value="1"/>
</dbReference>
<feature type="region of interest" description="Disordered" evidence="1">
    <location>
        <begin position="177"/>
        <end position="205"/>
    </location>
</feature>
<feature type="compositionally biased region" description="Low complexity" evidence="1">
    <location>
        <begin position="177"/>
        <end position="199"/>
    </location>
</feature>
<dbReference type="PROSITE" id="PS51762">
    <property type="entry name" value="GH16_2"/>
    <property type="match status" value="1"/>
</dbReference>
<gene>
    <name evidence="4" type="ORF">KSX_50360</name>
</gene>
<sequence length="440" mass="47728">MDVTPFRAWMGRKRLRLLTFGILALSCIVGLIFTPQLLNASAANSVALLSQGHLAVASSTENVLLPPSAAVDGKAETRWSSAYSDPQWLAIDLGASVNVGRVVLQWETAYAKAYKLQVSDDGKKWTTIYTQQAGHGGTETISVSGKGRYIRIYGTKRATEYGYSLWEFKVYGQDSKAPSTPTATVSTPPATGITPTATGESGTSPSGQNMPLGDIAGWHQVFTEDFTSDVAVGDFPGPAYDKKFTIYQDGWPDTAGQLGSPSKYYPSKVLSAKNGLLNLYLHTENGTPMGAAILPILKNHLYGRYTIRFRSDSLKGFKTAWLLWPDSQNGGISAKDGEIDFPEGDLDNTINGFMHPRDGSEQDAFDSGVTYTSWHTATLEWSPGKVRFILDDKVVGVSTRAIPNVPMQWVIQTESCLDGCPSPSTRGNLQIDWAVAYDPA</sequence>
<dbReference type="EMBL" id="BNJF01000002">
    <property type="protein sequence ID" value="GHO46873.1"/>
    <property type="molecule type" value="Genomic_DNA"/>
</dbReference>
<evidence type="ECO:0000313" key="4">
    <source>
        <dbReference type="EMBL" id="GHO46873.1"/>
    </source>
</evidence>
<feature type="domain" description="GH16" evidence="3">
    <location>
        <begin position="173"/>
        <end position="440"/>
    </location>
</feature>
<name>A0A8J3MUR5_9CHLR</name>
<dbReference type="SUPFAM" id="SSF49785">
    <property type="entry name" value="Galactose-binding domain-like"/>
    <property type="match status" value="1"/>
</dbReference>
<dbReference type="CDD" id="cd00413">
    <property type="entry name" value="Glyco_hydrolase_16"/>
    <property type="match status" value="1"/>
</dbReference>
<dbReference type="Pfam" id="PF00754">
    <property type="entry name" value="F5_F8_type_C"/>
    <property type="match status" value="1"/>
</dbReference>
<dbReference type="SUPFAM" id="SSF49899">
    <property type="entry name" value="Concanavalin A-like lectins/glucanases"/>
    <property type="match status" value="1"/>
</dbReference>
<dbReference type="AlphaFoldDB" id="A0A8J3MUR5"/>
<reference evidence="4" key="1">
    <citation type="submission" date="2020-10" db="EMBL/GenBank/DDBJ databases">
        <title>Taxonomic study of unclassified bacteria belonging to the class Ktedonobacteria.</title>
        <authorList>
            <person name="Yabe S."/>
            <person name="Wang C.M."/>
            <person name="Zheng Y."/>
            <person name="Sakai Y."/>
            <person name="Cavaletti L."/>
            <person name="Monciardini P."/>
            <person name="Donadio S."/>
        </authorList>
    </citation>
    <scope>NUCLEOTIDE SEQUENCE</scope>
    <source>
        <strain evidence="4">SOSP1-1</strain>
    </source>
</reference>
<dbReference type="RefSeq" id="WP_220196218.1">
    <property type="nucleotide sequence ID" value="NZ_BNJF01000002.1"/>
</dbReference>
<dbReference type="InterPro" id="IPR000757">
    <property type="entry name" value="Beta-glucanase-like"/>
</dbReference>
<dbReference type="GO" id="GO:0004553">
    <property type="term" value="F:hydrolase activity, hydrolyzing O-glycosyl compounds"/>
    <property type="evidence" value="ECO:0007669"/>
    <property type="project" value="InterPro"/>
</dbReference>
<evidence type="ECO:0000256" key="1">
    <source>
        <dbReference type="SAM" id="MobiDB-lite"/>
    </source>
</evidence>
<organism evidence="4 5">
    <name type="scientific">Ktedonospora formicarum</name>
    <dbReference type="NCBI Taxonomy" id="2778364"/>
    <lineage>
        <taxon>Bacteria</taxon>
        <taxon>Bacillati</taxon>
        <taxon>Chloroflexota</taxon>
        <taxon>Ktedonobacteria</taxon>
        <taxon>Ktedonobacterales</taxon>
        <taxon>Ktedonobacteraceae</taxon>
        <taxon>Ktedonospora</taxon>
    </lineage>
</organism>
<proteinExistence type="predicted"/>
<dbReference type="GO" id="GO:0005975">
    <property type="term" value="P:carbohydrate metabolic process"/>
    <property type="evidence" value="ECO:0007669"/>
    <property type="project" value="InterPro"/>
</dbReference>
<evidence type="ECO:0000259" key="3">
    <source>
        <dbReference type="PROSITE" id="PS51762"/>
    </source>
</evidence>
<accession>A0A8J3MUR5</accession>